<dbReference type="Pfam" id="PF04397">
    <property type="entry name" value="LytTR"/>
    <property type="match status" value="1"/>
</dbReference>
<feature type="domain" description="MHYT" evidence="2">
    <location>
        <begin position="6"/>
        <end position="193"/>
    </location>
</feature>
<dbReference type="PIRSF" id="PIRSF036615">
    <property type="entry name" value="MHYT_LytTR"/>
    <property type="match status" value="1"/>
</dbReference>
<feature type="transmembrane region" description="Helical" evidence="1">
    <location>
        <begin position="42"/>
        <end position="66"/>
    </location>
</feature>
<sequence>MLEHGHNHFLMAAAFAVALMSGFTGLSLTRGASKMATGHRKLVVTLSALSLGSGIWSMHFVAMLGMTLPVQFYYDALITLISALVAILLTGIALLLVHFGARTPRRITLAGLCVGIGIVAMHYIGMSGIKGVRPDYSMAGIAIAVVSSLILCVASFWVCYGKRESRNIVIGTLGFGVSAFSVHFIAMAGTQFIAQAGVREPGFWLDNEIMGLGVTLSAFVICGAFLLVGVTFSEDPKTGAQPSASPAHGPTGASDAFLPAPATALAPPYAEQSIRKLPFEKHGLIHFVPEEEVFAVRAEGRYTSLFHASGRLFCPWSISEIEERVSPENLLKCHRSYLVNLGFVTRFERRKDNGLCYFKEGAALAEAPVSRSYMKTVRNRLGV</sequence>
<dbReference type="Proteomes" id="UP000249364">
    <property type="component" value="Unassembled WGS sequence"/>
</dbReference>
<dbReference type="GO" id="GO:0003677">
    <property type="term" value="F:DNA binding"/>
    <property type="evidence" value="ECO:0007669"/>
    <property type="project" value="InterPro"/>
</dbReference>
<gene>
    <name evidence="4" type="ORF">LY56_03253</name>
</gene>
<keyword evidence="5" id="KW-1185">Reference proteome</keyword>
<evidence type="ECO:0000259" key="2">
    <source>
        <dbReference type="PROSITE" id="PS50924"/>
    </source>
</evidence>
<keyword evidence="1" id="KW-1133">Transmembrane helix</keyword>
<dbReference type="InterPro" id="IPR007492">
    <property type="entry name" value="LytTR_DNA-bd_dom"/>
</dbReference>
<dbReference type="PANTHER" id="PTHR35152:SF1">
    <property type="entry name" value="DOMAIN SIGNALLING PROTEIN, PUTATIVE (AFU_ORTHOLOGUE AFUA_5G11310)-RELATED"/>
    <property type="match status" value="1"/>
</dbReference>
<dbReference type="GO" id="GO:0016020">
    <property type="term" value="C:membrane"/>
    <property type="evidence" value="ECO:0007669"/>
    <property type="project" value="UniProtKB-UniRule"/>
</dbReference>
<reference evidence="4 5" key="1">
    <citation type="submission" date="2018-06" db="EMBL/GenBank/DDBJ databases">
        <title>Genomic Encyclopedia of Archaeal and Bacterial Type Strains, Phase II (KMG-II): from individual species to whole genera.</title>
        <authorList>
            <person name="Goeker M."/>
        </authorList>
    </citation>
    <scope>NUCLEOTIDE SEQUENCE [LARGE SCALE GENOMIC DNA]</scope>
    <source>
        <strain evidence="4 5">DSM 13087</strain>
    </source>
</reference>
<feature type="transmembrane region" description="Helical" evidence="1">
    <location>
        <begin position="167"/>
        <end position="189"/>
    </location>
</feature>
<comment type="caution">
    <text evidence="4">The sequence shown here is derived from an EMBL/GenBank/DDBJ whole genome shotgun (WGS) entry which is preliminary data.</text>
</comment>
<feature type="transmembrane region" description="Helical" evidence="1">
    <location>
        <begin position="72"/>
        <end position="97"/>
    </location>
</feature>
<dbReference type="AlphaFoldDB" id="A0A2W7Q7S3"/>
<dbReference type="RefSeq" id="WP_071470155.1">
    <property type="nucleotide sequence ID" value="NZ_QKZQ01000023.1"/>
</dbReference>
<keyword evidence="1" id="KW-0472">Membrane</keyword>
<accession>A0A2W7Q7S3</accession>
<feature type="transmembrane region" description="Helical" evidence="1">
    <location>
        <begin position="109"/>
        <end position="126"/>
    </location>
</feature>
<organism evidence="4 5">
    <name type="scientific">Roseinatronobacter thiooxidans</name>
    <dbReference type="NCBI Taxonomy" id="121821"/>
    <lineage>
        <taxon>Bacteria</taxon>
        <taxon>Pseudomonadati</taxon>
        <taxon>Pseudomonadota</taxon>
        <taxon>Alphaproteobacteria</taxon>
        <taxon>Rhodobacterales</taxon>
        <taxon>Paracoccaceae</taxon>
        <taxon>Roseinatronobacter</taxon>
    </lineage>
</organism>
<feature type="transmembrane region" description="Helical" evidence="1">
    <location>
        <begin position="12"/>
        <end position="30"/>
    </location>
</feature>
<evidence type="ECO:0000256" key="1">
    <source>
        <dbReference type="PROSITE-ProRule" id="PRU00244"/>
    </source>
</evidence>
<dbReference type="Gene3D" id="2.40.50.1020">
    <property type="entry name" value="LytTr DNA-binding domain"/>
    <property type="match status" value="1"/>
</dbReference>
<keyword evidence="1" id="KW-0812">Transmembrane</keyword>
<evidence type="ECO:0000313" key="4">
    <source>
        <dbReference type="EMBL" id="PZX37019.1"/>
    </source>
</evidence>
<dbReference type="STRING" id="121821.GCA_001870675_01386"/>
<feature type="transmembrane region" description="Helical" evidence="1">
    <location>
        <begin position="209"/>
        <end position="232"/>
    </location>
</feature>
<dbReference type="PROSITE" id="PS50930">
    <property type="entry name" value="HTH_LYTTR"/>
    <property type="match status" value="1"/>
</dbReference>
<evidence type="ECO:0000259" key="3">
    <source>
        <dbReference type="PROSITE" id="PS50930"/>
    </source>
</evidence>
<dbReference type="SMART" id="SM00850">
    <property type="entry name" value="LytTR"/>
    <property type="match status" value="1"/>
</dbReference>
<dbReference type="Pfam" id="PF03707">
    <property type="entry name" value="MHYT"/>
    <property type="match status" value="2"/>
</dbReference>
<protein>
    <submittedName>
        <fullName evidence="4">NO-binding membrane sensor protein with MHYT domain</fullName>
    </submittedName>
</protein>
<proteinExistence type="predicted"/>
<dbReference type="PROSITE" id="PS50924">
    <property type="entry name" value="MHYT"/>
    <property type="match status" value="1"/>
</dbReference>
<feature type="domain" description="HTH LytTR-type" evidence="3">
    <location>
        <begin position="277"/>
        <end position="383"/>
    </location>
</feature>
<feature type="transmembrane region" description="Helical" evidence="1">
    <location>
        <begin position="138"/>
        <end position="160"/>
    </location>
</feature>
<dbReference type="OrthoDB" id="9781059at2"/>
<dbReference type="PANTHER" id="PTHR35152">
    <property type="entry name" value="DOMAIN SIGNALLING PROTEIN, PUTATIVE (AFU_ORTHOLOGUE AFUA_5G11310)-RELATED"/>
    <property type="match status" value="1"/>
</dbReference>
<dbReference type="EMBL" id="QKZQ01000023">
    <property type="protein sequence ID" value="PZX37019.1"/>
    <property type="molecule type" value="Genomic_DNA"/>
</dbReference>
<evidence type="ECO:0000313" key="5">
    <source>
        <dbReference type="Proteomes" id="UP000249364"/>
    </source>
</evidence>
<dbReference type="InterPro" id="IPR012073">
    <property type="entry name" value="LytTR_MHYT"/>
</dbReference>
<dbReference type="InterPro" id="IPR005330">
    <property type="entry name" value="MHYT_dom"/>
</dbReference>
<name>A0A2W7Q7S3_9RHOB</name>